<evidence type="ECO:0000256" key="9">
    <source>
        <dbReference type="SAM" id="Phobius"/>
    </source>
</evidence>
<evidence type="ECO:0000256" key="2">
    <source>
        <dbReference type="ARBA" id="ARBA00022448"/>
    </source>
</evidence>
<evidence type="ECO:0000256" key="7">
    <source>
        <dbReference type="ARBA" id="ARBA00023136"/>
    </source>
</evidence>
<keyword evidence="11" id="KW-1185">Reference proteome</keyword>
<organism evidence="10 11">
    <name type="scientific">Aliidiomarina soli</name>
    <dbReference type="NCBI Taxonomy" id="1928574"/>
    <lineage>
        <taxon>Bacteria</taxon>
        <taxon>Pseudomonadati</taxon>
        <taxon>Pseudomonadota</taxon>
        <taxon>Gammaproteobacteria</taxon>
        <taxon>Alteromonadales</taxon>
        <taxon>Idiomarinaceae</taxon>
        <taxon>Aliidiomarina</taxon>
    </lineage>
</organism>
<evidence type="ECO:0000313" key="10">
    <source>
        <dbReference type="EMBL" id="RUO33128.1"/>
    </source>
</evidence>
<evidence type="ECO:0000256" key="8">
    <source>
        <dbReference type="ARBA" id="ARBA00035655"/>
    </source>
</evidence>
<evidence type="ECO:0000256" key="6">
    <source>
        <dbReference type="ARBA" id="ARBA00022989"/>
    </source>
</evidence>
<keyword evidence="5 9" id="KW-0812">Transmembrane</keyword>
<accession>A0A432WH71</accession>
<comment type="subcellular location">
    <subcellularLocation>
        <location evidence="1">Cell inner membrane</location>
        <topology evidence="1">Multi-pass membrane protein</topology>
    </subcellularLocation>
</comment>
<dbReference type="GO" id="GO:0005886">
    <property type="term" value="C:plasma membrane"/>
    <property type="evidence" value="ECO:0007669"/>
    <property type="project" value="UniProtKB-SubCell"/>
</dbReference>
<keyword evidence="3" id="KW-1003">Cell membrane</keyword>
<feature type="transmembrane region" description="Helical" evidence="9">
    <location>
        <begin position="6"/>
        <end position="27"/>
    </location>
</feature>
<evidence type="ECO:0000256" key="4">
    <source>
        <dbReference type="ARBA" id="ARBA00022519"/>
    </source>
</evidence>
<comment type="similarity">
    <text evidence="8">Belongs to the TsuA/YedE (TC 9.B.102) family.</text>
</comment>
<dbReference type="EMBL" id="PIPO01000003">
    <property type="protein sequence ID" value="RUO33128.1"/>
    <property type="molecule type" value="Genomic_DNA"/>
</dbReference>
<protein>
    <submittedName>
        <fullName evidence="10">Uncharacterized protein</fullName>
    </submittedName>
</protein>
<dbReference type="PANTHER" id="PTHR30574">
    <property type="entry name" value="INNER MEMBRANE PROTEIN YEDE"/>
    <property type="match status" value="1"/>
</dbReference>
<gene>
    <name evidence="10" type="ORF">CWE14_07820</name>
</gene>
<feature type="transmembrane region" description="Helical" evidence="9">
    <location>
        <begin position="117"/>
        <end position="138"/>
    </location>
</feature>
<name>A0A432WH71_9GAMM</name>
<keyword evidence="2" id="KW-0813">Transport</keyword>
<evidence type="ECO:0000256" key="3">
    <source>
        <dbReference type="ARBA" id="ARBA00022475"/>
    </source>
</evidence>
<feature type="transmembrane region" description="Helical" evidence="9">
    <location>
        <begin position="48"/>
        <end position="68"/>
    </location>
</feature>
<feature type="transmembrane region" description="Helical" evidence="9">
    <location>
        <begin position="80"/>
        <end position="105"/>
    </location>
</feature>
<dbReference type="RefSeq" id="WP_126798853.1">
    <property type="nucleotide sequence ID" value="NZ_PIPO01000003.1"/>
</dbReference>
<comment type="caution">
    <text evidence="10">The sequence shown here is derived from an EMBL/GenBank/DDBJ whole genome shotgun (WGS) entry which is preliminary data.</text>
</comment>
<keyword evidence="7 9" id="KW-0472">Membrane</keyword>
<dbReference type="InterPro" id="IPR007272">
    <property type="entry name" value="Sulf_transp_TsuA/YedE"/>
</dbReference>
<evidence type="ECO:0000256" key="5">
    <source>
        <dbReference type="ARBA" id="ARBA00022692"/>
    </source>
</evidence>
<keyword evidence="4" id="KW-0997">Cell inner membrane</keyword>
<dbReference type="PANTHER" id="PTHR30574:SF1">
    <property type="entry name" value="SULPHUR TRANSPORT DOMAIN-CONTAINING PROTEIN"/>
    <property type="match status" value="1"/>
</dbReference>
<dbReference type="Pfam" id="PF04143">
    <property type="entry name" value="Sulf_transp"/>
    <property type="match status" value="1"/>
</dbReference>
<evidence type="ECO:0000313" key="11">
    <source>
        <dbReference type="Proteomes" id="UP000287823"/>
    </source>
</evidence>
<reference evidence="10 11" key="1">
    <citation type="journal article" date="2011" name="Front. Microbiol.">
        <title>Genomic signatures of strain selection and enhancement in Bacillus atrophaeus var. globigii, a historical biowarfare simulant.</title>
        <authorList>
            <person name="Gibbons H.S."/>
            <person name="Broomall S.M."/>
            <person name="McNew L.A."/>
            <person name="Daligault H."/>
            <person name="Chapman C."/>
            <person name="Bruce D."/>
            <person name="Karavis M."/>
            <person name="Krepps M."/>
            <person name="McGregor P.A."/>
            <person name="Hong C."/>
            <person name="Park K.H."/>
            <person name="Akmal A."/>
            <person name="Feldman A."/>
            <person name="Lin J.S."/>
            <person name="Chang W.E."/>
            <person name="Higgs B.W."/>
            <person name="Demirev P."/>
            <person name="Lindquist J."/>
            <person name="Liem A."/>
            <person name="Fochler E."/>
            <person name="Read T.D."/>
            <person name="Tapia R."/>
            <person name="Johnson S."/>
            <person name="Bishop-Lilly K.A."/>
            <person name="Detter C."/>
            <person name="Han C."/>
            <person name="Sozhamannan S."/>
            <person name="Rosenzweig C.N."/>
            <person name="Skowronski E.W."/>
        </authorList>
    </citation>
    <scope>NUCLEOTIDE SEQUENCE [LARGE SCALE GENOMIC DNA]</scope>
    <source>
        <strain evidence="10 11">Y4G10-17</strain>
    </source>
</reference>
<dbReference type="Proteomes" id="UP000287823">
    <property type="component" value="Unassembled WGS sequence"/>
</dbReference>
<dbReference type="AlphaFoldDB" id="A0A432WH71"/>
<proteinExistence type="inferred from homology"/>
<evidence type="ECO:0000256" key="1">
    <source>
        <dbReference type="ARBA" id="ARBA00004429"/>
    </source>
</evidence>
<sequence>MENFTPISALIGGAIIGSGALLLMLMLGRVAGISGIASSAIFQTEGRAWRLAFVAGLLVGPLLVGLILTDFTFATPDLGWEVVVAGLLVGVGTGVGSGCTSGHGICGIGRLSKRSIVATLIFMAAGFLIATLFTQGAATW</sequence>
<keyword evidence="6 9" id="KW-1133">Transmembrane helix</keyword>